<dbReference type="Proteomes" id="UP001152759">
    <property type="component" value="Chromosome 6"/>
</dbReference>
<reference evidence="2" key="1">
    <citation type="submission" date="2021-12" db="EMBL/GenBank/DDBJ databases">
        <authorList>
            <person name="King R."/>
        </authorList>
    </citation>
    <scope>NUCLEOTIDE SEQUENCE</scope>
</reference>
<evidence type="ECO:0000313" key="2">
    <source>
        <dbReference type="EMBL" id="CAH0391705.1"/>
    </source>
</evidence>
<evidence type="ECO:0000313" key="3">
    <source>
        <dbReference type="Proteomes" id="UP001152759"/>
    </source>
</evidence>
<accession>A0A9P0ACV5</accession>
<feature type="region of interest" description="Disordered" evidence="1">
    <location>
        <begin position="20"/>
        <end position="67"/>
    </location>
</feature>
<feature type="compositionally biased region" description="Basic and acidic residues" evidence="1">
    <location>
        <begin position="407"/>
        <end position="417"/>
    </location>
</feature>
<evidence type="ECO:0000256" key="1">
    <source>
        <dbReference type="SAM" id="MobiDB-lite"/>
    </source>
</evidence>
<feature type="compositionally biased region" description="Low complexity" evidence="1">
    <location>
        <begin position="435"/>
        <end position="450"/>
    </location>
</feature>
<feature type="region of interest" description="Disordered" evidence="1">
    <location>
        <begin position="354"/>
        <end position="450"/>
    </location>
</feature>
<organism evidence="2 3">
    <name type="scientific">Bemisia tabaci</name>
    <name type="common">Sweetpotato whitefly</name>
    <name type="synonym">Aleurodes tabaci</name>
    <dbReference type="NCBI Taxonomy" id="7038"/>
    <lineage>
        <taxon>Eukaryota</taxon>
        <taxon>Metazoa</taxon>
        <taxon>Ecdysozoa</taxon>
        <taxon>Arthropoda</taxon>
        <taxon>Hexapoda</taxon>
        <taxon>Insecta</taxon>
        <taxon>Pterygota</taxon>
        <taxon>Neoptera</taxon>
        <taxon>Paraneoptera</taxon>
        <taxon>Hemiptera</taxon>
        <taxon>Sternorrhyncha</taxon>
        <taxon>Aleyrodoidea</taxon>
        <taxon>Aleyrodidae</taxon>
        <taxon>Aleyrodinae</taxon>
        <taxon>Bemisia</taxon>
    </lineage>
</organism>
<dbReference type="EMBL" id="OU963867">
    <property type="protein sequence ID" value="CAH0391705.1"/>
    <property type="molecule type" value="Genomic_DNA"/>
</dbReference>
<feature type="compositionally biased region" description="Basic and acidic residues" evidence="1">
    <location>
        <begin position="386"/>
        <end position="396"/>
    </location>
</feature>
<proteinExistence type="predicted"/>
<keyword evidence="3" id="KW-1185">Reference proteome</keyword>
<dbReference type="AlphaFoldDB" id="A0A9P0ACV5"/>
<gene>
    <name evidence="2" type="ORF">BEMITA_LOCUS10300</name>
</gene>
<feature type="compositionally biased region" description="Basic and acidic residues" evidence="1">
    <location>
        <begin position="109"/>
        <end position="137"/>
    </location>
</feature>
<name>A0A9P0ACV5_BEMTA</name>
<feature type="compositionally biased region" description="Basic and acidic residues" evidence="1">
    <location>
        <begin position="361"/>
        <end position="375"/>
    </location>
</feature>
<protein>
    <submittedName>
        <fullName evidence="2">Uncharacterized protein</fullName>
    </submittedName>
</protein>
<feature type="compositionally biased region" description="Basic and acidic residues" evidence="1">
    <location>
        <begin position="84"/>
        <end position="99"/>
    </location>
</feature>
<feature type="region of interest" description="Disordered" evidence="1">
    <location>
        <begin position="84"/>
        <end position="137"/>
    </location>
</feature>
<sequence>MSDSDITTLLTDPVNLLFEGKDAEVEGPPFPQGVRLSGEPPGSVWRNVQEADPSRGRKTSPGWADESDLEAQMAEMSFEDVEANRREEVAEAVEQRPEEMGLEEVEQGPEEKRLEAVEQRPEEMRLEAVEQGPEEKRLEAVEQRPEEMRLEAVEQQNVSVQAEPRATAEPDFPPEEAAFAASHPTLYRRIRNVTREGYILSVKTRGGDRTVYINTRGVSRCRNSGSHLFDSATFVVNTIAKTIRQTCHASGCRLGDGRSRLTRSIRRSAVNRQLKVVVSPQYLDAPGKELFLKQMRRLVKAMQTCGGAAMLNISVEGYVRDVLPMYTVWANESMEQAMADLSFETAEEVRVTQEEEEDVAVPERLEVKEGPVRQEADEDEAVSETLEVKEGPVRQEADEDEAVSETLEVKEGPVRQEADEDEAVSETLEVKEGPEAQATTPEPELPPEEAALKASHPTLYRRILNVTREGYILSVRSRGDRTIYVNTRGVNTCRNKGLHCFDSATFVINTLAQTIRQTCHSAECRLEDGRARWISEPLVFDEDDEEVVAP</sequence>